<organism evidence="2">
    <name type="scientific">Salix viminalis</name>
    <name type="common">Common osier</name>
    <name type="synonym">Basket willow</name>
    <dbReference type="NCBI Taxonomy" id="40686"/>
    <lineage>
        <taxon>Eukaryota</taxon>
        <taxon>Viridiplantae</taxon>
        <taxon>Streptophyta</taxon>
        <taxon>Embryophyta</taxon>
        <taxon>Tracheophyta</taxon>
        <taxon>Spermatophyta</taxon>
        <taxon>Magnoliopsida</taxon>
        <taxon>eudicotyledons</taxon>
        <taxon>Gunneridae</taxon>
        <taxon>Pentapetalae</taxon>
        <taxon>rosids</taxon>
        <taxon>fabids</taxon>
        <taxon>Malpighiales</taxon>
        <taxon>Salicaceae</taxon>
        <taxon>Saliceae</taxon>
        <taxon>Salix</taxon>
    </lineage>
</organism>
<reference evidence="2" key="1">
    <citation type="submission" date="2019-03" db="EMBL/GenBank/DDBJ databases">
        <authorList>
            <person name="Mank J."/>
            <person name="Almeida P."/>
        </authorList>
    </citation>
    <scope>NUCLEOTIDE SEQUENCE</scope>
    <source>
        <strain evidence="2">78183</strain>
    </source>
</reference>
<proteinExistence type="predicted"/>
<dbReference type="InterPro" id="IPR044816">
    <property type="entry name" value="BURP"/>
</dbReference>
<dbReference type="InterPro" id="IPR004873">
    <property type="entry name" value="BURP_dom"/>
</dbReference>
<gene>
    <name evidence="2" type="ORF">SVIM_LOCUS505809</name>
</gene>
<evidence type="ECO:0000313" key="2">
    <source>
        <dbReference type="EMBL" id="VFU65770.1"/>
    </source>
</evidence>
<dbReference type="Pfam" id="PF03181">
    <property type="entry name" value="BURP"/>
    <property type="match status" value="1"/>
</dbReference>
<dbReference type="PANTHER" id="PTHR31236">
    <property type="entry name" value="BURP DOMAIN PROTEIN USPL1-LIKE"/>
    <property type="match status" value="1"/>
</dbReference>
<dbReference type="EMBL" id="CAADRP010002307">
    <property type="protein sequence ID" value="VFU65770.1"/>
    <property type="molecule type" value="Genomic_DNA"/>
</dbReference>
<name>A0A6N2NIK2_SALVM</name>
<feature type="domain" description="BURP" evidence="1">
    <location>
        <begin position="132"/>
        <end position="227"/>
    </location>
</feature>
<dbReference type="AlphaFoldDB" id="A0A6N2NIK2"/>
<evidence type="ECO:0000259" key="1">
    <source>
        <dbReference type="PROSITE" id="PS51277"/>
    </source>
</evidence>
<dbReference type="PANTHER" id="PTHR31236:SF2">
    <property type="entry name" value="BURP DOMAIN PROTEIN RD22"/>
    <property type="match status" value="1"/>
</dbReference>
<protein>
    <recommendedName>
        <fullName evidence="1">BURP domain-containing protein</fullName>
    </recommendedName>
</protein>
<accession>A0A6N2NIK2</accession>
<sequence length="227" mass="24428">MEFTLVGSHAALPPELYWNNELPDTPMPKPVRDLLHPDLTFQNIPILKRSNNLNETTSGSLPCLIKSRKALLIDVTKNADLVDYKSTSVAVGKGGVIVNSGKGKPGGGTHVVTGGKGGGVNPGPNPSIYKYAATETQVHDDPGKMMNLQFTENTNTATFLPRQKSTVSSVKPGSREAEVMEETIRECENPGVEGEEKDCATSLESMIDFSTSKLRKNVQAISTEVES</sequence>
<dbReference type="PROSITE" id="PS51277">
    <property type="entry name" value="BURP"/>
    <property type="match status" value="1"/>
</dbReference>